<proteinExistence type="inferred from homology"/>
<feature type="chain" id="PRO_5043957619" description="Non-specific lipid-transfer protein" evidence="5">
    <location>
        <begin position="21"/>
        <end position="116"/>
    </location>
</feature>
<evidence type="ECO:0000256" key="4">
    <source>
        <dbReference type="RuleBase" id="RU000628"/>
    </source>
</evidence>
<dbReference type="EMBL" id="JACGWJ010000003">
    <property type="protein sequence ID" value="KAL0428746.1"/>
    <property type="molecule type" value="Genomic_DNA"/>
</dbReference>
<dbReference type="Gene3D" id="1.10.110.10">
    <property type="entry name" value="Plant lipid-transfer and hydrophobic proteins"/>
    <property type="match status" value="1"/>
</dbReference>
<accession>A0AAW2VK21</accession>
<evidence type="ECO:0000256" key="2">
    <source>
        <dbReference type="ARBA" id="ARBA00022448"/>
    </source>
</evidence>
<gene>
    <name evidence="7" type="ORF">Sradi_0500600</name>
</gene>
<keyword evidence="2 4" id="KW-0813">Transport</keyword>
<reference evidence="7" key="1">
    <citation type="submission" date="2020-06" db="EMBL/GenBank/DDBJ databases">
        <authorList>
            <person name="Li T."/>
            <person name="Hu X."/>
            <person name="Zhang T."/>
            <person name="Song X."/>
            <person name="Zhang H."/>
            <person name="Dai N."/>
            <person name="Sheng W."/>
            <person name="Hou X."/>
            <person name="Wei L."/>
        </authorList>
    </citation>
    <scope>NUCLEOTIDE SEQUENCE</scope>
    <source>
        <strain evidence="7">G02</strain>
        <tissue evidence="7">Leaf</tissue>
    </source>
</reference>
<sequence>MSRVFYVLVFLLLISKSGVSVPSCSEVLSDLAPCLRFLQGQEVTPQCCSGLKNLAAIAKTKADRVASCNCGKQALSKFDYDPKRFPLLPKKCGVKYNMPAIDKNFDCSKVELKHLL</sequence>
<evidence type="ECO:0000313" key="7">
    <source>
        <dbReference type="EMBL" id="KAL0428746.1"/>
    </source>
</evidence>
<organism evidence="7">
    <name type="scientific">Sesamum radiatum</name>
    <name type="common">Black benniseed</name>
    <dbReference type="NCBI Taxonomy" id="300843"/>
    <lineage>
        <taxon>Eukaryota</taxon>
        <taxon>Viridiplantae</taxon>
        <taxon>Streptophyta</taxon>
        <taxon>Embryophyta</taxon>
        <taxon>Tracheophyta</taxon>
        <taxon>Spermatophyta</taxon>
        <taxon>Magnoliopsida</taxon>
        <taxon>eudicotyledons</taxon>
        <taxon>Gunneridae</taxon>
        <taxon>Pentapetalae</taxon>
        <taxon>asterids</taxon>
        <taxon>lamiids</taxon>
        <taxon>Lamiales</taxon>
        <taxon>Pedaliaceae</taxon>
        <taxon>Sesamum</taxon>
    </lineage>
</organism>
<keyword evidence="3 4" id="KW-0446">Lipid-binding</keyword>
<dbReference type="Pfam" id="PF00234">
    <property type="entry name" value="Tryp_alpha_amyl"/>
    <property type="match status" value="1"/>
</dbReference>
<dbReference type="InterPro" id="IPR000528">
    <property type="entry name" value="Plant_nsLTP"/>
</dbReference>
<dbReference type="SMART" id="SM00499">
    <property type="entry name" value="AAI"/>
    <property type="match status" value="1"/>
</dbReference>
<comment type="caution">
    <text evidence="7">The sequence shown here is derived from an EMBL/GenBank/DDBJ whole genome shotgun (WGS) entry which is preliminary data.</text>
</comment>
<name>A0AAW2VK21_SESRA</name>
<feature type="domain" description="Bifunctional inhibitor/plant lipid transfer protein/seed storage helical" evidence="6">
    <location>
        <begin position="24"/>
        <end position="107"/>
    </location>
</feature>
<dbReference type="InterPro" id="IPR016140">
    <property type="entry name" value="Bifunc_inhib/LTP/seed_store"/>
</dbReference>
<dbReference type="GO" id="GO:0006869">
    <property type="term" value="P:lipid transport"/>
    <property type="evidence" value="ECO:0007669"/>
    <property type="project" value="InterPro"/>
</dbReference>
<reference evidence="7" key="2">
    <citation type="journal article" date="2024" name="Plant">
        <title>Genomic evolution and insights into agronomic trait innovations of Sesamum species.</title>
        <authorList>
            <person name="Miao H."/>
            <person name="Wang L."/>
            <person name="Qu L."/>
            <person name="Liu H."/>
            <person name="Sun Y."/>
            <person name="Le M."/>
            <person name="Wang Q."/>
            <person name="Wei S."/>
            <person name="Zheng Y."/>
            <person name="Lin W."/>
            <person name="Duan Y."/>
            <person name="Cao H."/>
            <person name="Xiong S."/>
            <person name="Wang X."/>
            <person name="Wei L."/>
            <person name="Li C."/>
            <person name="Ma Q."/>
            <person name="Ju M."/>
            <person name="Zhao R."/>
            <person name="Li G."/>
            <person name="Mu C."/>
            <person name="Tian Q."/>
            <person name="Mei H."/>
            <person name="Zhang T."/>
            <person name="Gao T."/>
            <person name="Zhang H."/>
        </authorList>
    </citation>
    <scope>NUCLEOTIDE SEQUENCE</scope>
    <source>
        <strain evidence="7">G02</strain>
    </source>
</reference>
<evidence type="ECO:0000259" key="6">
    <source>
        <dbReference type="SMART" id="SM00499"/>
    </source>
</evidence>
<evidence type="ECO:0000256" key="1">
    <source>
        <dbReference type="ARBA" id="ARBA00009748"/>
    </source>
</evidence>
<dbReference type="InterPro" id="IPR036312">
    <property type="entry name" value="Bifun_inhib/LTP/seed_sf"/>
</dbReference>
<dbReference type="PRINTS" id="PR00382">
    <property type="entry name" value="LIPIDTRNSFER"/>
</dbReference>
<evidence type="ECO:0000256" key="3">
    <source>
        <dbReference type="ARBA" id="ARBA00023121"/>
    </source>
</evidence>
<evidence type="ECO:0000256" key="5">
    <source>
        <dbReference type="SAM" id="SignalP"/>
    </source>
</evidence>
<dbReference type="AlphaFoldDB" id="A0AAW2VK21"/>
<comment type="function">
    <text evidence="4">Plant non-specific lipid-transfer proteins transfer phospholipids as well as galactolipids across membranes. May play a role in wax or cutin deposition in the cell walls of expanding epidermal cells and certain secretory tissues.</text>
</comment>
<dbReference type="CDD" id="cd01960">
    <property type="entry name" value="nsLTP1"/>
    <property type="match status" value="1"/>
</dbReference>
<dbReference type="PANTHER" id="PTHR33076">
    <property type="entry name" value="NON-SPECIFIC LIPID-TRANSFER PROTEIN 2-RELATED"/>
    <property type="match status" value="1"/>
</dbReference>
<dbReference type="GO" id="GO:0008289">
    <property type="term" value="F:lipid binding"/>
    <property type="evidence" value="ECO:0007669"/>
    <property type="project" value="UniProtKB-KW"/>
</dbReference>
<dbReference type="SUPFAM" id="SSF47699">
    <property type="entry name" value="Bifunctional inhibitor/lipid-transfer protein/seed storage 2S albumin"/>
    <property type="match status" value="1"/>
</dbReference>
<protein>
    <recommendedName>
        <fullName evidence="4">Non-specific lipid-transfer protein</fullName>
    </recommendedName>
</protein>
<comment type="similarity">
    <text evidence="1 4">Belongs to the plant LTP family.</text>
</comment>
<keyword evidence="5" id="KW-0732">Signal</keyword>
<feature type="signal peptide" evidence="5">
    <location>
        <begin position="1"/>
        <end position="20"/>
    </location>
</feature>